<proteinExistence type="predicted"/>
<dbReference type="Pfam" id="PF23746">
    <property type="entry name" value="Gp41_Mu"/>
    <property type="match status" value="1"/>
</dbReference>
<name>A0A8S5TPT6_9CAUD</name>
<accession>A0A8S5TPT6</accession>
<evidence type="ECO:0008006" key="2">
    <source>
        <dbReference type="Google" id="ProtNLM"/>
    </source>
</evidence>
<evidence type="ECO:0000313" key="1">
    <source>
        <dbReference type="EMBL" id="DAF65140.1"/>
    </source>
</evidence>
<organism evidence="1">
    <name type="scientific">Myoviridae sp. ct2AC8</name>
    <dbReference type="NCBI Taxonomy" id="2827655"/>
    <lineage>
        <taxon>Viruses</taxon>
        <taxon>Duplodnaviria</taxon>
        <taxon>Heunggongvirae</taxon>
        <taxon>Uroviricota</taxon>
        <taxon>Caudoviricetes</taxon>
    </lineage>
</organism>
<dbReference type="EMBL" id="BK032875">
    <property type="protein sequence ID" value="DAF65140.1"/>
    <property type="molecule type" value="Genomic_DNA"/>
</dbReference>
<sequence length="126" mass="13957">MANLKFTLEDGLKVGDQIHKEVELRELTAGDMLDAESEVEELVMTENGAVTYKTSPVKLAHELLRRSIAKLGSLPMPLSQAEFRLLTRTDLIILQTNARKIDQAMVEKIAERGRRNQAASGNLPSA</sequence>
<dbReference type="InterPro" id="IPR056974">
    <property type="entry name" value="Tail_Gp41-like"/>
</dbReference>
<reference evidence="1" key="1">
    <citation type="journal article" date="2021" name="Proc. Natl. Acad. Sci. U.S.A.">
        <title>A Catalog of Tens of Thousands of Viruses from Human Metagenomes Reveals Hidden Associations with Chronic Diseases.</title>
        <authorList>
            <person name="Tisza M.J."/>
            <person name="Buck C.B."/>
        </authorList>
    </citation>
    <scope>NUCLEOTIDE SEQUENCE</scope>
    <source>
        <strain evidence="1">Ct2AC8</strain>
    </source>
</reference>
<protein>
    <recommendedName>
        <fullName evidence="2">Mu-like prophage FluMu protein gp41</fullName>
    </recommendedName>
</protein>